<feature type="transmembrane region" description="Helical" evidence="6">
    <location>
        <begin position="456"/>
        <end position="478"/>
    </location>
</feature>
<dbReference type="PATRIC" id="fig|1300344.3.peg.2869"/>
<keyword evidence="6" id="KW-0472">Membrane</keyword>
<keyword evidence="3 7" id="KW-0732">Signal</keyword>
<name>A0A168FRS9_9MICO</name>
<keyword evidence="4" id="KW-0572">Peptidoglycan-anchor</keyword>
<evidence type="ECO:0000259" key="8">
    <source>
        <dbReference type="Pfam" id="PF00746"/>
    </source>
</evidence>
<accession>A0A168FRS9</accession>
<feature type="signal peptide" evidence="7">
    <location>
        <begin position="1"/>
        <end position="27"/>
    </location>
</feature>
<feature type="region of interest" description="Disordered" evidence="5">
    <location>
        <begin position="395"/>
        <end position="428"/>
    </location>
</feature>
<evidence type="ECO:0000256" key="2">
    <source>
        <dbReference type="ARBA" id="ARBA00022525"/>
    </source>
</evidence>
<keyword evidence="2" id="KW-0964">Secreted</keyword>
<reference evidence="9 10" key="1">
    <citation type="submission" date="2016-01" db="EMBL/GenBank/DDBJ databases">
        <title>Complete genome sequence of a soil Actinobacterium, Isoptericola dokdonensis DS-3.</title>
        <authorList>
            <person name="Kwon S.-K."/>
            <person name="Kim J.F."/>
        </authorList>
    </citation>
    <scope>NUCLEOTIDE SEQUENCE [LARGE SCALE GENOMIC DNA]</scope>
    <source>
        <strain evidence="9 10">DS-3</strain>
    </source>
</reference>
<dbReference type="NCBIfam" id="TIGR01167">
    <property type="entry name" value="LPXTG_anchor"/>
    <property type="match status" value="1"/>
</dbReference>
<keyword evidence="1" id="KW-0134">Cell wall</keyword>
<evidence type="ECO:0000313" key="10">
    <source>
        <dbReference type="Proteomes" id="UP000076794"/>
    </source>
</evidence>
<dbReference type="OrthoDB" id="3783029at2"/>
<dbReference type="KEGG" id="ido:I598_2851"/>
<feature type="domain" description="Gram-positive cocci surface proteins LPxTG" evidence="8">
    <location>
        <begin position="445"/>
        <end position="481"/>
    </location>
</feature>
<protein>
    <recommendedName>
        <fullName evidence="8">Gram-positive cocci surface proteins LPxTG domain-containing protein</fullName>
    </recommendedName>
</protein>
<gene>
    <name evidence="9" type="ORF">I598_2851</name>
</gene>
<sequence>MKRILATVATATLALGGLVATATTAAAHTPDVDAVCGSLSINLTQYAGSSGGNTNTVTVVVDDETRVEESFGREFRTELELSEDEAHTWTVSVDAWDDDDWDWNMSGDLAACVEPEPTPEPTPEVEPELETAFYVYPKLDSTKPAAWENSGEQTLITTREGEEFWDELPQEYPGELFDGTTLPADVCEGSWGVQQDVVRVDGDFSWDEFQHITYPDGPLFGDRLQKARHDDLSNYLAECGEDAPEPVAVPSPSFVESCDAGITVTMPDTDLATYSEEWNGDRTEVMVTAALAEGVEVAPETALSWTYTLTGEACASEPVVVTPDAPQVIDECGTEADELVLPAAAEGLTYSSSAEGIVATAAAGYTLGELPAGYAAVDASTAVYAVDESVFTDEPCATTPAEEPTEEPTEAVEEPTEDRAGAQEVAVDTEVDDTEVEDATGEQVAAQTTELPRTGATVGITAAVAALLVAAGATLFVVRRRVSQR</sequence>
<keyword evidence="6" id="KW-0812">Transmembrane</keyword>
<dbReference type="Pfam" id="PF00746">
    <property type="entry name" value="Gram_pos_anchor"/>
    <property type="match status" value="1"/>
</dbReference>
<keyword evidence="10" id="KW-1185">Reference proteome</keyword>
<evidence type="ECO:0000313" key="9">
    <source>
        <dbReference type="EMBL" id="ANC32370.1"/>
    </source>
</evidence>
<keyword evidence="6" id="KW-1133">Transmembrane helix</keyword>
<dbReference type="InterPro" id="IPR019931">
    <property type="entry name" value="LPXTG_anchor"/>
</dbReference>
<evidence type="ECO:0000256" key="5">
    <source>
        <dbReference type="SAM" id="MobiDB-lite"/>
    </source>
</evidence>
<feature type="chain" id="PRO_5007896989" description="Gram-positive cocci surface proteins LPxTG domain-containing protein" evidence="7">
    <location>
        <begin position="28"/>
        <end position="485"/>
    </location>
</feature>
<dbReference type="AlphaFoldDB" id="A0A168FRS9"/>
<feature type="compositionally biased region" description="Acidic residues" evidence="5">
    <location>
        <begin position="403"/>
        <end position="416"/>
    </location>
</feature>
<dbReference type="STRING" id="1300344.I598_2851"/>
<evidence type="ECO:0000256" key="1">
    <source>
        <dbReference type="ARBA" id="ARBA00022512"/>
    </source>
</evidence>
<dbReference type="EMBL" id="CP014209">
    <property type="protein sequence ID" value="ANC32370.1"/>
    <property type="molecule type" value="Genomic_DNA"/>
</dbReference>
<evidence type="ECO:0000256" key="4">
    <source>
        <dbReference type="ARBA" id="ARBA00023088"/>
    </source>
</evidence>
<evidence type="ECO:0000256" key="3">
    <source>
        <dbReference type="ARBA" id="ARBA00022729"/>
    </source>
</evidence>
<dbReference type="RefSeq" id="WP_068203502.1">
    <property type="nucleotide sequence ID" value="NZ_CP014209.1"/>
</dbReference>
<evidence type="ECO:0000256" key="6">
    <source>
        <dbReference type="SAM" id="Phobius"/>
    </source>
</evidence>
<evidence type="ECO:0000256" key="7">
    <source>
        <dbReference type="SAM" id="SignalP"/>
    </source>
</evidence>
<proteinExistence type="predicted"/>
<organism evidence="9 10">
    <name type="scientific">Isoptericola dokdonensis DS-3</name>
    <dbReference type="NCBI Taxonomy" id="1300344"/>
    <lineage>
        <taxon>Bacteria</taxon>
        <taxon>Bacillati</taxon>
        <taxon>Actinomycetota</taxon>
        <taxon>Actinomycetes</taxon>
        <taxon>Micrococcales</taxon>
        <taxon>Promicromonosporaceae</taxon>
        <taxon>Isoptericola</taxon>
    </lineage>
</organism>
<dbReference type="Proteomes" id="UP000076794">
    <property type="component" value="Chromosome"/>
</dbReference>